<protein>
    <submittedName>
        <fullName evidence="2">Uncharacterized protein</fullName>
    </submittedName>
</protein>
<dbReference type="RefSeq" id="WP_212492135.1">
    <property type="nucleotide sequence ID" value="NZ_JAFCJH010000005.1"/>
</dbReference>
<keyword evidence="3" id="KW-1185">Reference proteome</keyword>
<keyword evidence="1" id="KW-1133">Transmembrane helix</keyword>
<accession>A0ABS5FEC1</accession>
<comment type="caution">
    <text evidence="2">The sequence shown here is derived from an EMBL/GenBank/DDBJ whole genome shotgun (WGS) entry which is preliminary data.</text>
</comment>
<reference evidence="3" key="1">
    <citation type="journal article" date="2021" name="ISME J.">
        <title>Evolutionary origin and ecological implication of a unique nif island in free-living Bradyrhizobium lineages.</title>
        <authorList>
            <person name="Tao J."/>
        </authorList>
    </citation>
    <scope>NUCLEOTIDE SEQUENCE [LARGE SCALE GENOMIC DNA]</scope>
    <source>
        <strain evidence="3">SZCCT0434</strain>
    </source>
</reference>
<dbReference type="Proteomes" id="UP001315278">
    <property type="component" value="Unassembled WGS sequence"/>
</dbReference>
<feature type="transmembrane region" description="Helical" evidence="1">
    <location>
        <begin position="29"/>
        <end position="52"/>
    </location>
</feature>
<sequence>MVTNDGERWMFFCCAQTTNAWVRREIQGITISAMMGFLVAVAGTALVIYALMTAKERRLAGRSSGSADDTSGFAGDSSVRSGVSPGWVAAVPTPVIPGTAAAMVSAATSAVPAETVAVVAAVAEAAIDAGRCESRAYREMAHANLDPFQCESCISLELLQKALFPFATDRAVQ</sequence>
<organism evidence="2 3">
    <name type="scientific">Bradyrhizobium jicamae</name>
    <dbReference type="NCBI Taxonomy" id="280332"/>
    <lineage>
        <taxon>Bacteria</taxon>
        <taxon>Pseudomonadati</taxon>
        <taxon>Pseudomonadota</taxon>
        <taxon>Alphaproteobacteria</taxon>
        <taxon>Hyphomicrobiales</taxon>
        <taxon>Nitrobacteraceae</taxon>
        <taxon>Bradyrhizobium</taxon>
    </lineage>
</organism>
<name>A0ABS5FEC1_9BRAD</name>
<keyword evidence="1" id="KW-0472">Membrane</keyword>
<keyword evidence="1" id="KW-0812">Transmembrane</keyword>
<proteinExistence type="predicted"/>
<gene>
    <name evidence="2" type="ORF">JQ615_07000</name>
</gene>
<dbReference type="EMBL" id="JAFCJH010000005">
    <property type="protein sequence ID" value="MBR0795128.1"/>
    <property type="molecule type" value="Genomic_DNA"/>
</dbReference>
<evidence type="ECO:0000313" key="2">
    <source>
        <dbReference type="EMBL" id="MBR0795128.1"/>
    </source>
</evidence>
<evidence type="ECO:0000313" key="3">
    <source>
        <dbReference type="Proteomes" id="UP001315278"/>
    </source>
</evidence>
<evidence type="ECO:0000256" key="1">
    <source>
        <dbReference type="SAM" id="Phobius"/>
    </source>
</evidence>